<comment type="caution">
    <text evidence="14">The sequence shown here is derived from an EMBL/GenBank/DDBJ whole genome shotgun (WGS) entry which is preliminary data.</text>
</comment>
<feature type="domain" description="TonB-dependent receptor plug" evidence="13">
    <location>
        <begin position="50"/>
        <end position="153"/>
    </location>
</feature>
<feature type="domain" description="TonB-dependent receptor-like beta-barrel" evidence="12">
    <location>
        <begin position="176"/>
        <end position="666"/>
    </location>
</feature>
<dbReference type="PANTHER" id="PTHR30069">
    <property type="entry name" value="TONB-DEPENDENT OUTER MEMBRANE RECEPTOR"/>
    <property type="match status" value="1"/>
</dbReference>
<keyword evidence="7 10" id="KW-0472">Membrane</keyword>
<dbReference type="Gene3D" id="2.170.130.10">
    <property type="entry name" value="TonB-dependent receptor, plug domain"/>
    <property type="match status" value="1"/>
</dbReference>
<dbReference type="Gene3D" id="2.40.170.20">
    <property type="entry name" value="TonB-dependent receptor, beta-barrel domain"/>
    <property type="match status" value="1"/>
</dbReference>
<evidence type="ECO:0000313" key="14">
    <source>
        <dbReference type="EMBL" id="MFD2589522.1"/>
    </source>
</evidence>
<keyword evidence="6 11" id="KW-0798">TonB box</keyword>
<comment type="subcellular location">
    <subcellularLocation>
        <location evidence="1 10">Cell outer membrane</location>
        <topology evidence="1 10">Multi-pass membrane protein</topology>
    </subcellularLocation>
</comment>
<dbReference type="Pfam" id="PF00593">
    <property type="entry name" value="TonB_dep_Rec_b-barrel"/>
    <property type="match status" value="1"/>
</dbReference>
<dbReference type="Pfam" id="PF07715">
    <property type="entry name" value="Plug"/>
    <property type="match status" value="1"/>
</dbReference>
<evidence type="ECO:0000256" key="5">
    <source>
        <dbReference type="ARBA" id="ARBA00022729"/>
    </source>
</evidence>
<dbReference type="RefSeq" id="WP_378297923.1">
    <property type="nucleotide sequence ID" value="NZ_JBHULX010000001.1"/>
</dbReference>
<dbReference type="EMBL" id="JBHULX010000001">
    <property type="protein sequence ID" value="MFD2589522.1"/>
    <property type="molecule type" value="Genomic_DNA"/>
</dbReference>
<name>A0ABW5N1P1_9FLAO</name>
<evidence type="ECO:0000256" key="6">
    <source>
        <dbReference type="ARBA" id="ARBA00023077"/>
    </source>
</evidence>
<organism evidence="14 15">
    <name type="scientific">Aquimarina hainanensis</name>
    <dbReference type="NCBI Taxonomy" id="1578017"/>
    <lineage>
        <taxon>Bacteria</taxon>
        <taxon>Pseudomonadati</taxon>
        <taxon>Bacteroidota</taxon>
        <taxon>Flavobacteriia</taxon>
        <taxon>Flavobacteriales</taxon>
        <taxon>Flavobacteriaceae</taxon>
        <taxon>Aquimarina</taxon>
    </lineage>
</organism>
<evidence type="ECO:0000259" key="13">
    <source>
        <dbReference type="Pfam" id="PF07715"/>
    </source>
</evidence>
<evidence type="ECO:0000313" key="15">
    <source>
        <dbReference type="Proteomes" id="UP001597459"/>
    </source>
</evidence>
<evidence type="ECO:0000256" key="8">
    <source>
        <dbReference type="ARBA" id="ARBA00023170"/>
    </source>
</evidence>
<evidence type="ECO:0000256" key="11">
    <source>
        <dbReference type="RuleBase" id="RU003357"/>
    </source>
</evidence>
<keyword evidence="8 14" id="KW-0675">Receptor</keyword>
<dbReference type="InterPro" id="IPR000531">
    <property type="entry name" value="Beta-barrel_TonB"/>
</dbReference>
<evidence type="ECO:0000256" key="10">
    <source>
        <dbReference type="PROSITE-ProRule" id="PRU01360"/>
    </source>
</evidence>
<dbReference type="Proteomes" id="UP001597459">
    <property type="component" value="Unassembled WGS sequence"/>
</dbReference>
<dbReference type="PANTHER" id="PTHR30069:SF29">
    <property type="entry name" value="HEMOGLOBIN AND HEMOGLOBIN-HAPTOGLOBIN-BINDING PROTEIN 1-RELATED"/>
    <property type="match status" value="1"/>
</dbReference>
<keyword evidence="2 10" id="KW-0813">Transport</keyword>
<proteinExistence type="inferred from homology"/>
<keyword evidence="4 10" id="KW-0812">Transmembrane</keyword>
<dbReference type="SUPFAM" id="SSF56935">
    <property type="entry name" value="Porins"/>
    <property type="match status" value="1"/>
</dbReference>
<keyword evidence="3 10" id="KW-1134">Transmembrane beta strand</keyword>
<dbReference type="InterPro" id="IPR037066">
    <property type="entry name" value="Plug_dom_sf"/>
</dbReference>
<protein>
    <submittedName>
        <fullName evidence="14">TonB-dependent receptor plug domain-containing protein</fullName>
    </submittedName>
</protein>
<evidence type="ECO:0000259" key="12">
    <source>
        <dbReference type="Pfam" id="PF00593"/>
    </source>
</evidence>
<dbReference type="InterPro" id="IPR036942">
    <property type="entry name" value="Beta-barrel_TonB_sf"/>
</dbReference>
<evidence type="ECO:0000256" key="7">
    <source>
        <dbReference type="ARBA" id="ARBA00023136"/>
    </source>
</evidence>
<dbReference type="InterPro" id="IPR039426">
    <property type="entry name" value="TonB-dep_rcpt-like"/>
</dbReference>
<gene>
    <name evidence="14" type="ORF">ACFSTE_01675</name>
</gene>
<sequence>MRSFLFSISLIISCFSFSQEVQKKTDSTHIQEQKLEEVMITATRTYRQVSSLPLPAQIVTKKEIEAINSVRLSDILNEQTGVITIPDFGGGEGVQMQGFDSQYILILIDGVPLVGRSAGTLDMNRITLGNVKQIEVVKGASSSLYGSEALGGVINIITEKKFDGLHGSVNYRFSDYNVHDGNLALAYGADKISVKGFFNRYSSDGYDLNPLDITNTVDPFSNYTISSQLRYEWSEKTAILVSGRYYDQKQEVVSSAGNEGEGNLEEWNARVKISHSFSEKTKGYLDIYSTQYKAEEFLQGTNGEKLDESFFDQRLQLPEARMTYTVNKNHSFIGGVGWKNERLERTSFSDNPEFNSQYVYVQYDGHFFGKLNVIPGFRFDNHSEYASHFSPKIALRYNISDRVAVKTSVGVGFKAPDFRQLYFDFTNSSVGYTVLGYNAAPTRIRELQALGLINRIVIPLTEFDGKLKSESSVNYNLGLVYKPIEGLSVDINAFRNDLKDMIETQVIANKTNGQNVFSYQNISKVYTYGIETNVKYKISPSILFTAGYQLLYAKDKEAQEAFENGQVFARDPETLSAFQLSEKDYFGLLNRSRHMINGKIFYTHPRWKLNTNIRATYRSKYGLFDSNNNTYLDDYDVFVEDYVILDWAINKTIYESYTMSFGVDNIFDYTDAANISNLPGRMVYGKVMFKF</sequence>
<evidence type="ECO:0000256" key="2">
    <source>
        <dbReference type="ARBA" id="ARBA00022448"/>
    </source>
</evidence>
<evidence type="ECO:0000256" key="1">
    <source>
        <dbReference type="ARBA" id="ARBA00004571"/>
    </source>
</evidence>
<accession>A0ABW5N1P1</accession>
<dbReference type="PROSITE" id="PS52016">
    <property type="entry name" value="TONB_DEPENDENT_REC_3"/>
    <property type="match status" value="1"/>
</dbReference>
<comment type="similarity">
    <text evidence="10 11">Belongs to the TonB-dependent receptor family.</text>
</comment>
<keyword evidence="5" id="KW-0732">Signal</keyword>
<reference evidence="15" key="1">
    <citation type="journal article" date="2019" name="Int. J. Syst. Evol. Microbiol.">
        <title>The Global Catalogue of Microorganisms (GCM) 10K type strain sequencing project: providing services to taxonomists for standard genome sequencing and annotation.</title>
        <authorList>
            <consortium name="The Broad Institute Genomics Platform"/>
            <consortium name="The Broad Institute Genome Sequencing Center for Infectious Disease"/>
            <person name="Wu L."/>
            <person name="Ma J."/>
        </authorList>
    </citation>
    <scope>NUCLEOTIDE SEQUENCE [LARGE SCALE GENOMIC DNA]</scope>
    <source>
        <strain evidence="15">KCTC 42423</strain>
    </source>
</reference>
<keyword evidence="15" id="KW-1185">Reference proteome</keyword>
<dbReference type="CDD" id="cd01347">
    <property type="entry name" value="ligand_gated_channel"/>
    <property type="match status" value="1"/>
</dbReference>
<dbReference type="InterPro" id="IPR012910">
    <property type="entry name" value="Plug_dom"/>
</dbReference>
<keyword evidence="9 10" id="KW-0998">Cell outer membrane</keyword>
<evidence type="ECO:0000256" key="4">
    <source>
        <dbReference type="ARBA" id="ARBA00022692"/>
    </source>
</evidence>
<evidence type="ECO:0000256" key="9">
    <source>
        <dbReference type="ARBA" id="ARBA00023237"/>
    </source>
</evidence>
<evidence type="ECO:0000256" key="3">
    <source>
        <dbReference type="ARBA" id="ARBA00022452"/>
    </source>
</evidence>